<dbReference type="GeneID" id="63791794"/>
<dbReference type="RefSeq" id="XP_040731082.1">
    <property type="nucleotide sequence ID" value="XM_040874738.1"/>
</dbReference>
<accession>A0A364KSP0</accession>
<protein>
    <recommendedName>
        <fullName evidence="1">SRR1-like domain-containing protein</fullName>
    </recommendedName>
</protein>
<comment type="caution">
    <text evidence="2">The sequence shown here is derived from an EMBL/GenBank/DDBJ whole genome shotgun (WGS) entry which is preliminary data.</text>
</comment>
<keyword evidence="3" id="KW-1185">Reference proteome</keyword>
<dbReference type="InterPro" id="IPR012942">
    <property type="entry name" value="SRR1-like"/>
</dbReference>
<feature type="domain" description="SRR1-like" evidence="1">
    <location>
        <begin position="208"/>
        <end position="301"/>
    </location>
</feature>
<reference evidence="2 3" key="1">
    <citation type="journal article" date="2017" name="Biotechnol. Biofuels">
        <title>Differential beta-glucosidase expression as a function of carbon source availability in Talaromyces amestolkiae: a genomic and proteomic approach.</title>
        <authorList>
            <person name="de Eugenio L.I."/>
            <person name="Mendez-Liter J.A."/>
            <person name="Nieto-Dominguez M."/>
            <person name="Alonso L."/>
            <person name="Gil-Munoz J."/>
            <person name="Barriuso J."/>
            <person name="Prieto A."/>
            <person name="Martinez M.J."/>
        </authorList>
    </citation>
    <scope>NUCLEOTIDE SEQUENCE [LARGE SCALE GENOMIC DNA]</scope>
    <source>
        <strain evidence="2 3">CIB</strain>
    </source>
</reference>
<dbReference type="Proteomes" id="UP000249363">
    <property type="component" value="Unassembled WGS sequence"/>
</dbReference>
<evidence type="ECO:0000313" key="3">
    <source>
        <dbReference type="Proteomes" id="UP000249363"/>
    </source>
</evidence>
<dbReference type="OrthoDB" id="5230585at2759"/>
<dbReference type="EMBL" id="MIKG01000003">
    <property type="protein sequence ID" value="RAO66565.1"/>
    <property type="molecule type" value="Genomic_DNA"/>
</dbReference>
<evidence type="ECO:0000313" key="2">
    <source>
        <dbReference type="EMBL" id="RAO66565.1"/>
    </source>
</evidence>
<dbReference type="PANTHER" id="PTHR42080:SF1">
    <property type="entry name" value="SRR1-LIKE DOMAIN-CONTAINING PROTEIN"/>
    <property type="match status" value="1"/>
</dbReference>
<name>A0A364KSP0_TALAM</name>
<sequence length="322" mass="36327">MLFYAHFHHPSLSRDDLILTGKKAQRAIKKVQRDLRTKFENGEPFFSKDAIRDVRDQLRQSTETGHKITVRGLNNMPIDFILATGDICPRIVDDSSDDDDNEDDENSENGDVKHILTNPCIRYRTLQALLDYPKPLIDMHSAYCNMQIAHHSVLKNKFTGKILDGSDAIPPSKKFAKRFFEKNLRTWKDGQQCQSLLSILKAKQDYFKNGGVSNIISFGSGTFTANVRSDWKTHSTFQHASLLTLRDFLREVLGDTNDTKILAQDPAYIQRDKDILTEQGITILEDPDGFLELDDRSIVFSCAPTGTNHADCDGSVSAIDAC</sequence>
<proteinExistence type="predicted"/>
<evidence type="ECO:0000259" key="1">
    <source>
        <dbReference type="Pfam" id="PF07985"/>
    </source>
</evidence>
<dbReference type="AlphaFoldDB" id="A0A364KSP0"/>
<gene>
    <name evidence="2" type="ORF">BHQ10_002577</name>
</gene>
<dbReference type="PANTHER" id="PTHR42080">
    <property type="entry name" value="SRR1 DOMAIN-CONTAINING PROTEIN"/>
    <property type="match status" value="1"/>
</dbReference>
<organism evidence="2 3">
    <name type="scientific">Talaromyces amestolkiae</name>
    <dbReference type="NCBI Taxonomy" id="1196081"/>
    <lineage>
        <taxon>Eukaryota</taxon>
        <taxon>Fungi</taxon>
        <taxon>Dikarya</taxon>
        <taxon>Ascomycota</taxon>
        <taxon>Pezizomycotina</taxon>
        <taxon>Eurotiomycetes</taxon>
        <taxon>Eurotiomycetidae</taxon>
        <taxon>Eurotiales</taxon>
        <taxon>Trichocomaceae</taxon>
        <taxon>Talaromyces</taxon>
        <taxon>Talaromyces sect. Talaromyces</taxon>
    </lineage>
</organism>
<dbReference type="Pfam" id="PF07985">
    <property type="entry name" value="SRR1"/>
    <property type="match status" value="1"/>
</dbReference>